<organism evidence="3 4">
    <name type="scientific">Fistulifera solaris</name>
    <name type="common">Oleaginous diatom</name>
    <dbReference type="NCBI Taxonomy" id="1519565"/>
    <lineage>
        <taxon>Eukaryota</taxon>
        <taxon>Sar</taxon>
        <taxon>Stramenopiles</taxon>
        <taxon>Ochrophyta</taxon>
        <taxon>Bacillariophyta</taxon>
        <taxon>Bacillariophyceae</taxon>
        <taxon>Bacillariophycidae</taxon>
        <taxon>Naviculales</taxon>
        <taxon>Naviculaceae</taxon>
        <taxon>Fistulifera</taxon>
    </lineage>
</organism>
<feature type="coiled-coil region" evidence="1">
    <location>
        <begin position="437"/>
        <end position="553"/>
    </location>
</feature>
<feature type="compositionally biased region" description="Polar residues" evidence="2">
    <location>
        <begin position="577"/>
        <end position="599"/>
    </location>
</feature>
<gene>
    <name evidence="3" type="ORF">FisN_1Hh486</name>
</gene>
<accession>A0A1Z5JJU5</accession>
<dbReference type="InParanoid" id="A0A1Z5JJU5"/>
<reference evidence="3 4" key="1">
    <citation type="journal article" date="2015" name="Plant Cell">
        <title>Oil accumulation by the oleaginous diatom Fistulifera solaris as revealed by the genome and transcriptome.</title>
        <authorList>
            <person name="Tanaka T."/>
            <person name="Maeda Y."/>
            <person name="Veluchamy A."/>
            <person name="Tanaka M."/>
            <person name="Abida H."/>
            <person name="Marechal E."/>
            <person name="Bowler C."/>
            <person name="Muto M."/>
            <person name="Sunaga Y."/>
            <person name="Tanaka M."/>
            <person name="Yoshino T."/>
            <person name="Taniguchi T."/>
            <person name="Fukuda Y."/>
            <person name="Nemoto M."/>
            <person name="Matsumoto M."/>
            <person name="Wong P.S."/>
            <person name="Aburatani S."/>
            <person name="Fujibuchi W."/>
        </authorList>
    </citation>
    <scope>NUCLEOTIDE SEQUENCE [LARGE SCALE GENOMIC DNA]</scope>
    <source>
        <strain evidence="3 4">JPCC DA0580</strain>
    </source>
</reference>
<feature type="compositionally biased region" description="Polar residues" evidence="2">
    <location>
        <begin position="728"/>
        <end position="746"/>
    </location>
</feature>
<keyword evidence="1" id="KW-0175">Coiled coil</keyword>
<evidence type="ECO:0000256" key="2">
    <source>
        <dbReference type="SAM" id="MobiDB-lite"/>
    </source>
</evidence>
<feature type="compositionally biased region" description="Basic and acidic residues" evidence="2">
    <location>
        <begin position="752"/>
        <end position="770"/>
    </location>
</feature>
<evidence type="ECO:0000313" key="4">
    <source>
        <dbReference type="Proteomes" id="UP000198406"/>
    </source>
</evidence>
<keyword evidence="4" id="KW-1185">Reference proteome</keyword>
<comment type="caution">
    <text evidence="3">The sequence shown here is derived from an EMBL/GenBank/DDBJ whole genome shotgun (WGS) entry which is preliminary data.</text>
</comment>
<evidence type="ECO:0000313" key="3">
    <source>
        <dbReference type="EMBL" id="GAX14290.1"/>
    </source>
</evidence>
<feature type="region of interest" description="Disordered" evidence="2">
    <location>
        <begin position="560"/>
        <end position="599"/>
    </location>
</feature>
<dbReference type="OrthoDB" id="48463at2759"/>
<dbReference type="Proteomes" id="UP000198406">
    <property type="component" value="Unassembled WGS sequence"/>
</dbReference>
<dbReference type="EMBL" id="BDSP01000078">
    <property type="protein sequence ID" value="GAX14290.1"/>
    <property type="molecule type" value="Genomic_DNA"/>
</dbReference>
<proteinExistence type="predicted"/>
<feature type="coiled-coil region" evidence="1">
    <location>
        <begin position="270"/>
        <end position="376"/>
    </location>
</feature>
<evidence type="ECO:0000256" key="1">
    <source>
        <dbReference type="SAM" id="Coils"/>
    </source>
</evidence>
<name>A0A1Z5JJU5_FISSO</name>
<feature type="region of interest" description="Disordered" evidence="2">
    <location>
        <begin position="688"/>
        <end position="785"/>
    </location>
</feature>
<dbReference type="AlphaFoldDB" id="A0A1Z5JJU5"/>
<protein>
    <submittedName>
        <fullName evidence="3">Uncharacterized protein</fullName>
    </submittedName>
</protein>
<sequence length="785" mass="89179">MASQAASFGLVRLPENLRKKMNSPEPLFSPSVTRGANGLHCMFSPEDVPSEERGELQSINEEYDFNTDTILSPEKPAKHTRIDSRLPTINDIRSPENNIKRAPMESPYSIVSQSTIESFKTAASIDMLSLPFIERCTSEEKLDQIVRHLKEDGNYPSLLWSAEQRLAVIREKWNQANQFRSSSELRGHVDSFMVKEKSGADHEVSLQMSLSTDYDEETVSPVNQIFVSKPLVAADMSEYKTKDEVHHLEEMIKKLEMRYARECKLNESTIRTLNNAIEATEQKSQRLQNEVNAIKNENVELYRLVKEKSEEVNKVQTSLSGSESLKHELLSQINQLKTQLAEAERKALDRTYPRKIHSLERLLQSAQESIREVQLERDSMLKGIFQMQGKDIPSKLSKTDRQQIISDFRADSKSFKVALEKTMVSLAHAEQNASSERHRAKMIKHKYERQLKEATARISELEQEVIAFVLKMEKLEVSLKESQQRRLKEKSEWEARENRYKEKVRELNQQPNGVPMSLFKLIKDESEARKIEIQKLRKKSTELENTLLQWDAEAKASMVQERSQMNLKPVSQGKMGSLQSYPRQKRQTSANDNMLQSSNQPSVPAIAFRKKLAIQTNSPQEVNQPQPFTDAVATKLPEKFERGRVNVVFSGTQLTPHGSKKIKVATIPARGKPATDARTQAGSTLQVAVKSDGKAPQDRPVSMGSQAALKIDTTNHPSSVRSDKENQGNKVSFSFPTPSEKGQTGHQLRLKMVREAGGRKGLLEKLEKMRSPRSSMHSMDEKTSQ</sequence>